<name>A0ACB9D832_9ASTR</name>
<protein>
    <submittedName>
        <fullName evidence="1">Uncharacterized protein</fullName>
    </submittedName>
</protein>
<gene>
    <name evidence="1" type="ORF">L1987_60367</name>
</gene>
<reference evidence="2" key="1">
    <citation type="journal article" date="2022" name="Mol. Ecol. Resour.">
        <title>The genomes of chicory, endive, great burdock and yacon provide insights into Asteraceae palaeo-polyploidization history and plant inulin production.</title>
        <authorList>
            <person name="Fan W."/>
            <person name="Wang S."/>
            <person name="Wang H."/>
            <person name="Wang A."/>
            <person name="Jiang F."/>
            <person name="Liu H."/>
            <person name="Zhao H."/>
            <person name="Xu D."/>
            <person name="Zhang Y."/>
        </authorList>
    </citation>
    <scope>NUCLEOTIDE SEQUENCE [LARGE SCALE GENOMIC DNA]</scope>
    <source>
        <strain evidence="2">cv. Yunnan</strain>
    </source>
</reference>
<dbReference type="Proteomes" id="UP001056120">
    <property type="component" value="Linkage Group LG20"/>
</dbReference>
<accession>A0ACB9D832</accession>
<organism evidence="1 2">
    <name type="scientific">Smallanthus sonchifolius</name>
    <dbReference type="NCBI Taxonomy" id="185202"/>
    <lineage>
        <taxon>Eukaryota</taxon>
        <taxon>Viridiplantae</taxon>
        <taxon>Streptophyta</taxon>
        <taxon>Embryophyta</taxon>
        <taxon>Tracheophyta</taxon>
        <taxon>Spermatophyta</taxon>
        <taxon>Magnoliopsida</taxon>
        <taxon>eudicotyledons</taxon>
        <taxon>Gunneridae</taxon>
        <taxon>Pentapetalae</taxon>
        <taxon>asterids</taxon>
        <taxon>campanulids</taxon>
        <taxon>Asterales</taxon>
        <taxon>Asteraceae</taxon>
        <taxon>Asteroideae</taxon>
        <taxon>Heliantheae alliance</taxon>
        <taxon>Millerieae</taxon>
        <taxon>Smallanthus</taxon>
    </lineage>
</organism>
<reference evidence="1 2" key="2">
    <citation type="journal article" date="2022" name="Mol. Ecol. Resour.">
        <title>The genomes of chicory, endive, great burdock and yacon provide insights into Asteraceae paleo-polyploidization history and plant inulin production.</title>
        <authorList>
            <person name="Fan W."/>
            <person name="Wang S."/>
            <person name="Wang H."/>
            <person name="Wang A."/>
            <person name="Jiang F."/>
            <person name="Liu H."/>
            <person name="Zhao H."/>
            <person name="Xu D."/>
            <person name="Zhang Y."/>
        </authorList>
    </citation>
    <scope>NUCLEOTIDE SEQUENCE [LARGE SCALE GENOMIC DNA]</scope>
    <source>
        <strain evidence="2">cv. Yunnan</strain>
        <tissue evidence="1">Leaves</tissue>
    </source>
</reference>
<comment type="caution">
    <text evidence="1">The sequence shown here is derived from an EMBL/GenBank/DDBJ whole genome shotgun (WGS) entry which is preliminary data.</text>
</comment>
<keyword evidence="2" id="KW-1185">Reference proteome</keyword>
<evidence type="ECO:0000313" key="2">
    <source>
        <dbReference type="Proteomes" id="UP001056120"/>
    </source>
</evidence>
<dbReference type="EMBL" id="CM042037">
    <property type="protein sequence ID" value="KAI3742675.1"/>
    <property type="molecule type" value="Genomic_DNA"/>
</dbReference>
<evidence type="ECO:0000313" key="1">
    <source>
        <dbReference type="EMBL" id="KAI3742675.1"/>
    </source>
</evidence>
<proteinExistence type="predicted"/>
<sequence>MKGSSARPAYKNFRVSSSSSSSDKVERQWENRDEEHDDADYDEHSDVYVDVSAKEKGKCIATYEEIPTQIPATPIYDNMEINKGLEVTECKKNLLEMQTQAYFKDMTELEIIENNMAEVAAYAKELEEKQRMDMEKDEE</sequence>